<evidence type="ECO:0000313" key="1">
    <source>
        <dbReference type="EMBL" id="CAG8768795.1"/>
    </source>
</evidence>
<protein>
    <submittedName>
        <fullName evidence="1">728_t:CDS:1</fullName>
    </submittedName>
</protein>
<organism evidence="1 2">
    <name type="scientific">Acaulospora colombiana</name>
    <dbReference type="NCBI Taxonomy" id="27376"/>
    <lineage>
        <taxon>Eukaryota</taxon>
        <taxon>Fungi</taxon>
        <taxon>Fungi incertae sedis</taxon>
        <taxon>Mucoromycota</taxon>
        <taxon>Glomeromycotina</taxon>
        <taxon>Glomeromycetes</taxon>
        <taxon>Diversisporales</taxon>
        <taxon>Acaulosporaceae</taxon>
        <taxon>Acaulospora</taxon>
    </lineage>
</organism>
<feature type="non-terminal residue" evidence="1">
    <location>
        <position position="1"/>
    </location>
</feature>
<name>A0ACA9QXP6_9GLOM</name>
<proteinExistence type="predicted"/>
<gene>
    <name evidence="1" type="ORF">ACOLOM_LOCUS13633</name>
</gene>
<accession>A0ACA9QXP6</accession>
<evidence type="ECO:0000313" key="2">
    <source>
        <dbReference type="Proteomes" id="UP000789525"/>
    </source>
</evidence>
<feature type="non-terminal residue" evidence="1">
    <location>
        <position position="182"/>
    </location>
</feature>
<reference evidence="1" key="1">
    <citation type="submission" date="2021-06" db="EMBL/GenBank/DDBJ databases">
        <authorList>
            <person name="Kallberg Y."/>
            <person name="Tangrot J."/>
            <person name="Rosling A."/>
        </authorList>
    </citation>
    <scope>NUCLEOTIDE SEQUENCE</scope>
    <source>
        <strain evidence="1">CL356</strain>
    </source>
</reference>
<dbReference type="Proteomes" id="UP000789525">
    <property type="component" value="Unassembled WGS sequence"/>
</dbReference>
<comment type="caution">
    <text evidence="1">The sequence shown here is derived from an EMBL/GenBank/DDBJ whole genome shotgun (WGS) entry which is preliminary data.</text>
</comment>
<sequence length="182" mass="20368">HVLCPGTYVDNIRSDLCNNMRKRATTRRVRSLTSYYTVEGVSILRPLKGLDPNMYESLETSFTQLYPKFEIIFAVADPDDPSLKIARELIEKYPDVDARITIGEQIVGVNPKINNLMEAFGTAKYDILWVIDSNAQVVPDTLARSVDSLTHVRPSKPRVGLVHHVPYAIASAHDSTIGTQLE</sequence>
<keyword evidence="2" id="KW-1185">Reference proteome</keyword>
<dbReference type="EMBL" id="CAJVPT010063537">
    <property type="protein sequence ID" value="CAG8768795.1"/>
    <property type="molecule type" value="Genomic_DNA"/>
</dbReference>